<keyword evidence="3" id="KW-1185">Reference proteome</keyword>
<accession>A0ABS1WX25</accession>
<evidence type="ECO:0000313" key="2">
    <source>
        <dbReference type="EMBL" id="MBM0105503.1"/>
    </source>
</evidence>
<dbReference type="PANTHER" id="PTHR10357">
    <property type="entry name" value="ALPHA-AMYLASE FAMILY MEMBER"/>
    <property type="match status" value="1"/>
</dbReference>
<protein>
    <submittedName>
        <fullName evidence="2">Alpha-amylase family protein</fullName>
    </submittedName>
</protein>
<organism evidence="2 3">
    <name type="scientific">Steroidobacter gossypii</name>
    <dbReference type="NCBI Taxonomy" id="2805490"/>
    <lineage>
        <taxon>Bacteria</taxon>
        <taxon>Pseudomonadati</taxon>
        <taxon>Pseudomonadota</taxon>
        <taxon>Gammaproteobacteria</taxon>
        <taxon>Steroidobacterales</taxon>
        <taxon>Steroidobacteraceae</taxon>
        <taxon>Steroidobacter</taxon>
    </lineage>
</organism>
<dbReference type="SMART" id="SM00642">
    <property type="entry name" value="Aamy"/>
    <property type="match status" value="1"/>
</dbReference>
<proteinExistence type="predicted"/>
<dbReference type="Gene3D" id="3.20.20.80">
    <property type="entry name" value="Glycosidases"/>
    <property type="match status" value="1"/>
</dbReference>
<dbReference type="Gene3D" id="3.90.400.10">
    <property type="entry name" value="Oligo-1,6-glucosidase, Domain 2"/>
    <property type="match status" value="1"/>
</dbReference>
<dbReference type="Pfam" id="PF00128">
    <property type="entry name" value="Alpha-amylase"/>
    <property type="match status" value="2"/>
</dbReference>
<dbReference type="PANTHER" id="PTHR10357:SF219">
    <property type="entry name" value="MALTOSE ALPHA-D-GLUCOSYLTRANSFERASE"/>
    <property type="match status" value="1"/>
</dbReference>
<dbReference type="InterPro" id="IPR017853">
    <property type="entry name" value="GH"/>
</dbReference>
<dbReference type="SUPFAM" id="SSF51445">
    <property type="entry name" value="(Trans)glycosidases"/>
    <property type="match status" value="1"/>
</dbReference>
<evidence type="ECO:0000259" key="1">
    <source>
        <dbReference type="SMART" id="SM00642"/>
    </source>
</evidence>
<dbReference type="InterPro" id="IPR013780">
    <property type="entry name" value="Glyco_hydro_b"/>
</dbReference>
<dbReference type="SUPFAM" id="SSF51011">
    <property type="entry name" value="Glycosyl hydrolase domain"/>
    <property type="match status" value="1"/>
</dbReference>
<dbReference type="CDD" id="cd11334">
    <property type="entry name" value="AmyAc_TreS"/>
    <property type="match status" value="1"/>
</dbReference>
<name>A0ABS1WX25_9GAMM</name>
<dbReference type="EMBL" id="JAEVLS010000002">
    <property type="protein sequence ID" value="MBM0105503.1"/>
    <property type="molecule type" value="Genomic_DNA"/>
</dbReference>
<comment type="caution">
    <text evidence="2">The sequence shown here is derived from an EMBL/GenBank/DDBJ whole genome shotgun (WGS) entry which is preliminary data.</text>
</comment>
<dbReference type="InterPro" id="IPR054049">
    <property type="entry name" value="SupH-like_C"/>
</dbReference>
<gene>
    <name evidence="2" type="ORF">JM946_12125</name>
</gene>
<reference evidence="2 3" key="1">
    <citation type="journal article" date="2021" name="Int. J. Syst. Evol. Microbiol.">
        <title>Steroidobacter gossypii sp. nov., isolated from soil of cotton cropping field.</title>
        <authorList>
            <person name="Huang R."/>
            <person name="Yang S."/>
            <person name="Zhen C."/>
            <person name="Liu W."/>
        </authorList>
    </citation>
    <scope>NUCLEOTIDE SEQUENCE [LARGE SCALE GENOMIC DNA]</scope>
    <source>
        <strain evidence="2 3">S1-65</strain>
    </source>
</reference>
<dbReference type="RefSeq" id="WP_203167542.1">
    <property type="nucleotide sequence ID" value="NZ_JAEVLS010000002.1"/>
</dbReference>
<feature type="domain" description="Glycosyl hydrolase family 13 catalytic" evidence="1">
    <location>
        <begin position="14"/>
        <end position="408"/>
    </location>
</feature>
<sequence length="555" mass="64272">MIEDLWYKNSIIYSLDLDTFMDGNGDGVGDLPGLINRLDYLHSLGVDVLWLAPFQPSPNRDNGYDITDYYGVDRRYGSSGDFVEFMNHARKRGMRIILDLVVNHTSDQHPWFKQACRDPQSEYRDWYLWSKKRPSGWNKGMVFPGVQKAVWTRHPKAKAYYHHRFYEFQPDLNMDNPHVRAEIRRIMGYWLQLGVDGFRVDAVPFILEPSQEPKGELNFEYLAEMRQFLQWRAGHAALLGEANVAPKDTRRYFGDGRDGLNMMFNFWVNQHLFYALASGDTKPLEDALEATRQIPDATQWAMFLRNHDELDIDRLPKQRRDKVFKRFGPEPGMQLYHRGIRRRLASMLGDRRHLELANSMLFGLPGSPVMRYGDEIGMGEDLSLKERDAVRTPMQWSSERNGGFSTARKTVHPVISEGPYGYQSINVDAQRRDPGSLLNWMIKMIRVRKECPEIGWGEWALLHTGVPGVLAMCYSWRGNQVVVLHNFNRQPQQVRLVMEGEGCERLVSLLDTDDSKANRKGHHDIALTAFGYKWFRVGGLNYALRREPAAPDESH</sequence>
<dbReference type="Proteomes" id="UP000661077">
    <property type="component" value="Unassembled WGS sequence"/>
</dbReference>
<evidence type="ECO:0000313" key="3">
    <source>
        <dbReference type="Proteomes" id="UP000661077"/>
    </source>
</evidence>
<dbReference type="Pfam" id="PF22157">
    <property type="entry name" value="SupH-like_C"/>
    <property type="match status" value="1"/>
</dbReference>
<dbReference type="Gene3D" id="2.60.40.1180">
    <property type="entry name" value="Golgi alpha-mannosidase II"/>
    <property type="match status" value="1"/>
</dbReference>
<dbReference type="InterPro" id="IPR006047">
    <property type="entry name" value="GH13_cat_dom"/>
</dbReference>
<dbReference type="InterPro" id="IPR045857">
    <property type="entry name" value="O16G_dom_2"/>
</dbReference>